<dbReference type="InterPro" id="IPR012495">
    <property type="entry name" value="TadE-like_dom"/>
</dbReference>
<accession>A0ABP8A6Y1</accession>
<evidence type="ECO:0000259" key="2">
    <source>
        <dbReference type="Pfam" id="PF07811"/>
    </source>
</evidence>
<dbReference type="RefSeq" id="WP_344756057.1">
    <property type="nucleotide sequence ID" value="NZ_BAABBW010000005.1"/>
</dbReference>
<evidence type="ECO:0000256" key="1">
    <source>
        <dbReference type="SAM" id="Phobius"/>
    </source>
</evidence>
<keyword evidence="1" id="KW-0472">Membrane</keyword>
<proteinExistence type="predicted"/>
<dbReference type="Proteomes" id="UP001501079">
    <property type="component" value="Unassembled WGS sequence"/>
</dbReference>
<gene>
    <name evidence="3" type="ORF">GCM10022287_30980</name>
</gene>
<sequence length="127" mass="13058">MTLLGDERGSAPAEFAMVGGLLVILLLAVVQFTLVLLVRNTVQDAAAQGARVAAFADGTLGDGEARTRQLLSVSLGDRYAGHVSAAYALDDGIRVVEVRVDSPLPVVGLIGFSRSLEVTGHAAVDAG</sequence>
<protein>
    <recommendedName>
        <fullName evidence="2">TadE-like domain-containing protein</fullName>
    </recommendedName>
</protein>
<feature type="transmembrane region" description="Helical" evidence="1">
    <location>
        <begin position="15"/>
        <end position="38"/>
    </location>
</feature>
<reference evidence="4" key="1">
    <citation type="journal article" date="2019" name="Int. J. Syst. Evol. Microbiol.">
        <title>The Global Catalogue of Microorganisms (GCM) 10K type strain sequencing project: providing services to taxonomists for standard genome sequencing and annotation.</title>
        <authorList>
            <consortium name="The Broad Institute Genomics Platform"/>
            <consortium name="The Broad Institute Genome Sequencing Center for Infectious Disease"/>
            <person name="Wu L."/>
            <person name="Ma J."/>
        </authorList>
    </citation>
    <scope>NUCLEOTIDE SEQUENCE [LARGE SCALE GENOMIC DNA]</scope>
    <source>
        <strain evidence="4">JCM 17591</strain>
    </source>
</reference>
<feature type="domain" description="TadE-like" evidence="2">
    <location>
        <begin position="9"/>
        <end position="51"/>
    </location>
</feature>
<organism evidence="3 4">
    <name type="scientific">Gryllotalpicola koreensis</name>
    <dbReference type="NCBI Taxonomy" id="993086"/>
    <lineage>
        <taxon>Bacteria</taxon>
        <taxon>Bacillati</taxon>
        <taxon>Actinomycetota</taxon>
        <taxon>Actinomycetes</taxon>
        <taxon>Micrococcales</taxon>
        <taxon>Microbacteriaceae</taxon>
        <taxon>Gryllotalpicola</taxon>
    </lineage>
</organism>
<comment type="caution">
    <text evidence="3">The sequence shown here is derived from an EMBL/GenBank/DDBJ whole genome shotgun (WGS) entry which is preliminary data.</text>
</comment>
<keyword evidence="1" id="KW-1133">Transmembrane helix</keyword>
<name>A0ABP8A6Y1_9MICO</name>
<keyword evidence="4" id="KW-1185">Reference proteome</keyword>
<evidence type="ECO:0000313" key="3">
    <source>
        <dbReference type="EMBL" id="GAA4179150.1"/>
    </source>
</evidence>
<keyword evidence="1" id="KW-0812">Transmembrane</keyword>
<dbReference type="Pfam" id="PF07811">
    <property type="entry name" value="TadE"/>
    <property type="match status" value="1"/>
</dbReference>
<dbReference type="EMBL" id="BAABBW010000005">
    <property type="protein sequence ID" value="GAA4179150.1"/>
    <property type="molecule type" value="Genomic_DNA"/>
</dbReference>
<evidence type="ECO:0000313" key="4">
    <source>
        <dbReference type="Proteomes" id="UP001501079"/>
    </source>
</evidence>